<proteinExistence type="predicted"/>
<evidence type="ECO:0000256" key="2">
    <source>
        <dbReference type="SAM" id="Phobius"/>
    </source>
</evidence>
<comment type="caution">
    <text evidence="3">The sequence shown here is derived from an EMBL/GenBank/DDBJ whole genome shotgun (WGS) entry which is preliminary data.</text>
</comment>
<keyword evidence="2" id="KW-0812">Transmembrane</keyword>
<dbReference type="InterPro" id="IPR050708">
    <property type="entry name" value="T6SS_VgrG/RHS"/>
</dbReference>
<dbReference type="NCBIfam" id="TIGR03696">
    <property type="entry name" value="Rhs_assc_core"/>
    <property type="match status" value="1"/>
</dbReference>
<feature type="region of interest" description="Disordered" evidence="1">
    <location>
        <begin position="2042"/>
        <end position="2087"/>
    </location>
</feature>
<dbReference type="Proteomes" id="UP000557392">
    <property type="component" value="Unassembled WGS sequence"/>
</dbReference>
<evidence type="ECO:0000313" key="4">
    <source>
        <dbReference type="Proteomes" id="UP000557392"/>
    </source>
</evidence>
<dbReference type="RefSeq" id="WP_183998582.1">
    <property type="nucleotide sequence ID" value="NZ_JACIEH010000002.1"/>
</dbReference>
<keyword evidence="4" id="KW-1185">Reference proteome</keyword>
<protein>
    <submittedName>
        <fullName evidence="3">RHS repeat-associated protein</fullName>
    </submittedName>
</protein>
<dbReference type="PANTHER" id="PTHR32305:SF15">
    <property type="entry name" value="PROTEIN RHSA-RELATED"/>
    <property type="match status" value="1"/>
</dbReference>
<gene>
    <name evidence="3" type="ORF">GGR46_002856</name>
</gene>
<feature type="compositionally biased region" description="Polar residues" evidence="1">
    <location>
        <begin position="2047"/>
        <end position="2056"/>
    </location>
</feature>
<feature type="transmembrane region" description="Helical" evidence="2">
    <location>
        <begin position="2765"/>
        <end position="2785"/>
    </location>
</feature>
<reference evidence="3 4" key="1">
    <citation type="submission" date="2020-08" db="EMBL/GenBank/DDBJ databases">
        <title>Genomic Encyclopedia of Type Strains, Phase IV (KMG-IV): sequencing the most valuable type-strain genomes for metagenomic binning, comparative biology and taxonomic classification.</title>
        <authorList>
            <person name="Goeker M."/>
        </authorList>
    </citation>
    <scope>NUCLEOTIDE SEQUENCE [LARGE SCALE GENOMIC DNA]</scope>
    <source>
        <strain evidence="3 4">DSM 101806</strain>
    </source>
</reference>
<feature type="compositionally biased region" description="Polar residues" evidence="1">
    <location>
        <begin position="1912"/>
        <end position="1922"/>
    </location>
</feature>
<feature type="transmembrane region" description="Helical" evidence="2">
    <location>
        <begin position="2508"/>
        <end position="2528"/>
    </location>
</feature>
<dbReference type="PANTHER" id="PTHR32305">
    <property type="match status" value="1"/>
</dbReference>
<keyword evidence="2" id="KW-1133">Transmembrane helix</keyword>
<accession>A0A7W6NX61</accession>
<evidence type="ECO:0000256" key="1">
    <source>
        <dbReference type="SAM" id="MobiDB-lite"/>
    </source>
</evidence>
<keyword evidence="2" id="KW-0472">Membrane</keyword>
<dbReference type="EMBL" id="JACIEH010000002">
    <property type="protein sequence ID" value="MBB4099292.1"/>
    <property type="molecule type" value="Genomic_DNA"/>
</dbReference>
<name>A0A7W6NX61_9SPHN</name>
<sequence>MVDNSVPAIRTFQMDGTAVGKLSSAVNLFRGDINLTQSILTLPGRAQNSGLDIDISLQYQSNVTEAAATWNRDAPTGILGLGWNFPLSYIDAADSGSPVPGTRQYTLYDNGTPNSLYRQAIVPLLFELPSGAASGLKAGQPVPGDVLDAFHGMGLPLDSGATVAGTGPWTIDDPALQQQFALETESNGIAVRYGGECYALQNYKFYSIVYFPAYERWLIVTETGMVQSYGGLGDETPDHFRTGIDNSIAWEVWWKGASARPVWTGASNVTQDQVQVARAWYLTGIRDRFGDHIGFAYNGWERDPKTGLIPDVEQRVGMAGLPFTKAVYLTRVTDVFGRMVELGYGDKLWSDGETDPREYCDPHRALPSTEPSPYQDRYETKFLSAMTAHDANGVPLFGYRFQYDPRPGTGGRGSEVANVTDSSGRLEGDTYKRFLTGIMLVNADDTTAPPLNFGYYLQKADDPHRPAGYSPAALETITYPEGAVAHYDYSFQSLAACNRSVAVTRPTALGAGGSPRVFFGGDYAVVTYYNANAGRGTLTMQVFTWTGAWLGWQLTEDKVLDTQGLDLNSLDVLADSDFLALHFNRLAGTGVPQRAVYVFQRDTARQGQWVAATINGRTTAPDTPSLVYDNVQLDPGFASGASFFLVSSVAGSSNDFYERVTFRWTDMAWTVERFPLAHYSWFAARSEYYALLDTSGALTVHYLDGNLTWQAAAPVTIPGLYTLDTRNVAVVPGNGMVVVSNLLASGMEFQLWPARWDASYTVSVDSFDPVSFTYGSGTTANTIFVPTIVEDTMIAVNGVIYRFSGTQWLGNQALTPLPSVTDTQIRYAYGPDWVFQILAPTDSIGLPTGFALGFDATRNESDWPQDGTALKQTLPAQQAEYLNWPSSGGSDWAIAGPYVYFRGIADDWGLVVGKDATIDLASEISGGTKILNSDSLINQAPGFLSFVVNDGANPVAVSSVVLRNGGQLGPLESFDAQKMTYPGMPGGITGAGIYAGGPQMFMTYPASALSFDSSDTVYLNHFAGAALQGNIAHFAVERLTIDYGYESPVTTLYTFDTATAACDPSGRIVKYYKARLYPDCTAISDPANGYTENLYLNGLTIAQGNYYNMLDGMLRQTATYDSSGVLRESTTSEYKVFEQVSLEPGTSGATAVQLHGGFATTVAMESFRDGLTTRKVSDYVAAGQPGPFSSSPVLQYTDSYAVGGVRQTFENGAVYGAEIYPGLRAIHALADIAETYAQASPAGGSGDKIPIKAQATTYQPWATLLGDGVTAWACEARFGLESAQTIGFPFGAYHSGDKPAGWALGQRFTQRTRYGLERESRSALGVPTATLYAKDDQFPIAQCANAAAGGMTYSDFQPYDPFEGWTFASTRFRTDLARTGVQSLELPGGAKASAAVTVAPHQAGAPYVAGCWYRTDPGYAPAAGSGLSATVTVDGAAQPAVTLDFEATDGAWVYRTLPVPVPAGGSDPKVSITLRIANATPVGVQIDAALLVPLANGLTGRTFDAANHNVLASMVASGSTSFSYYDDTNRTALAVGPTDQVQEIALNYLSRSGSANGSFDPASPNAAVTGNAAGGGQVETFRDAGAWRQRWSTDGDGSAWTVTGDVLTHAGSAPGTLSWTGPEPTGAHALYFELVPGDGTTISVTFGDITVGVDGKGYTAAQGSTPIPPLATRTAPARQWLVLADQGIFLFFAGGQLLFSAKRTPSSRAMAITLGGATTGLRNLATGNDMRLGLTYNDAAERQRQAHQLVAADSFIVQTVNDGLDRSVATTKAAPGSFGSGASQATLQYHPGFVDVAGFLANLGSTWQMPGDVADYYRGQQDGPVKRSDDQGYPYYGTRFEASPRQVTVETGAPGKECAIDLTVPVADRKTVQLDYGASNGGGDSPIFSVQTVTSPAKVKASTLLDMLTQQVGSTSEASDGSGTEGSEGLYSYAVGTDGPSVTVTTRLPNATGSGPQQGDAGYVRTATTNPLQLNNAVADSDAGLVRFVHDSAGNLRFVQPAMDGGEAWYLYYKFDPLNRMIEQGVIEGSWDPAALRANADDPAYPTSGTIPTTAWQFDGDGSSPDRIGQKSASTSHNPAPAGDPDAGALTVDTEYRYAPNGQIASVATRLSGANDAAGTVTYTYNPLNEVVAIGYPQGCTPGTVHYGFSQLGHIVAVGSTAGADDIGSFVFSPDGSVAVQSLGSAWTVAASSNPRSNPVSIDTVATAGGQSLSMAFDYAPDGAMTARDVTLDLSGATAKYSGTIGYDGQRRFNALEGTQTQAITSFDPNGNIWAGTVGSDATDFTYASGTDRVATATLGGTTASDFAFNARGQQTAGLGRTLSYDRCIAMAVAAARDGNRIRLGYGDASQRVLKQLRAGEGRTIAYFNGASSEPLATFSNGEWTAYIQGPAGLLAIDQGGTRRYPLKDPTQSCWALVDASGAVAHYGYMPFGQQLVEKPGDAGAFATLFQGQEWDAEVGLYNFKARLYDPLQMRFLAPDPQNQFPSPYLFAGNIPLVAVDPSGQISIWAQVGIGIAMVAIAAVGLLATPFTGGASDAVAGSIDAALVGAEGAEIGAEVGAGVVAAEAAETVTGSALATIGNAVFSGTLVGAGLSGLQYDATHGRDFTAAGFFAAVGIGALSGAAGGLASGGISALGNVARGAMELSTLQGSLSYGAIFTRIGTNAALGAVAGAVRSDVSKIVTNLFDHQPWYQDLGTSALTGGLGGAGSGAASSAWAQSGYLATNAIGSLMDKGGNYAKAGYGLTRFTTALADLSKNLQTNDAYAIYGVVAFHIAGGYAAWGAYSLSKN</sequence>
<dbReference type="InterPro" id="IPR022385">
    <property type="entry name" value="Rhs_assc_core"/>
</dbReference>
<feature type="region of interest" description="Disordered" evidence="1">
    <location>
        <begin position="1912"/>
        <end position="1931"/>
    </location>
</feature>
<dbReference type="Gene3D" id="2.180.10.10">
    <property type="entry name" value="RHS repeat-associated core"/>
    <property type="match status" value="1"/>
</dbReference>
<organism evidence="3 4">
    <name type="scientific">Sphingomonas kyeonggiensis</name>
    <dbReference type="NCBI Taxonomy" id="1268553"/>
    <lineage>
        <taxon>Bacteria</taxon>
        <taxon>Pseudomonadati</taxon>
        <taxon>Pseudomonadota</taxon>
        <taxon>Alphaproteobacteria</taxon>
        <taxon>Sphingomonadales</taxon>
        <taxon>Sphingomonadaceae</taxon>
        <taxon>Sphingomonas</taxon>
    </lineage>
</organism>
<evidence type="ECO:0000313" key="3">
    <source>
        <dbReference type="EMBL" id="MBB4099292.1"/>
    </source>
</evidence>